<sequence>MVRKERDYRSHYLAEKLDKLAESYNRSCLDSVEVSCHSTGWTILALADVVTKLINLIYSANKNDDFAYKALNTVFTHEN</sequence>
<evidence type="ECO:0000313" key="1">
    <source>
        <dbReference type="EMBL" id="KAH3789095.1"/>
    </source>
</evidence>
<comment type="caution">
    <text evidence="1">The sequence shown here is derived from an EMBL/GenBank/DDBJ whole genome shotgun (WGS) entry which is preliminary data.</text>
</comment>
<gene>
    <name evidence="1" type="ORF">DPMN_167264</name>
</gene>
<organism evidence="1 2">
    <name type="scientific">Dreissena polymorpha</name>
    <name type="common">Zebra mussel</name>
    <name type="synonym">Mytilus polymorpha</name>
    <dbReference type="NCBI Taxonomy" id="45954"/>
    <lineage>
        <taxon>Eukaryota</taxon>
        <taxon>Metazoa</taxon>
        <taxon>Spiralia</taxon>
        <taxon>Lophotrochozoa</taxon>
        <taxon>Mollusca</taxon>
        <taxon>Bivalvia</taxon>
        <taxon>Autobranchia</taxon>
        <taxon>Heteroconchia</taxon>
        <taxon>Euheterodonta</taxon>
        <taxon>Imparidentia</taxon>
        <taxon>Neoheterodontei</taxon>
        <taxon>Myida</taxon>
        <taxon>Dreissenoidea</taxon>
        <taxon>Dreissenidae</taxon>
        <taxon>Dreissena</taxon>
    </lineage>
</organism>
<name>A0A9D4IW74_DREPO</name>
<reference evidence="1" key="1">
    <citation type="journal article" date="2019" name="bioRxiv">
        <title>The Genome of the Zebra Mussel, Dreissena polymorpha: A Resource for Invasive Species Research.</title>
        <authorList>
            <person name="McCartney M.A."/>
            <person name="Auch B."/>
            <person name="Kono T."/>
            <person name="Mallez S."/>
            <person name="Zhang Y."/>
            <person name="Obille A."/>
            <person name="Becker A."/>
            <person name="Abrahante J.E."/>
            <person name="Garbe J."/>
            <person name="Badalamenti J.P."/>
            <person name="Herman A."/>
            <person name="Mangelson H."/>
            <person name="Liachko I."/>
            <person name="Sullivan S."/>
            <person name="Sone E.D."/>
            <person name="Koren S."/>
            <person name="Silverstein K.A.T."/>
            <person name="Beckman K.B."/>
            <person name="Gohl D.M."/>
        </authorList>
    </citation>
    <scope>NUCLEOTIDE SEQUENCE</scope>
    <source>
        <strain evidence="1">Duluth1</strain>
        <tissue evidence="1">Whole animal</tissue>
    </source>
</reference>
<proteinExistence type="predicted"/>
<evidence type="ECO:0000313" key="2">
    <source>
        <dbReference type="Proteomes" id="UP000828390"/>
    </source>
</evidence>
<protein>
    <submittedName>
        <fullName evidence="1">Uncharacterized protein</fullName>
    </submittedName>
</protein>
<dbReference type="AlphaFoldDB" id="A0A9D4IW74"/>
<dbReference type="EMBL" id="JAIWYP010000008">
    <property type="protein sequence ID" value="KAH3789095.1"/>
    <property type="molecule type" value="Genomic_DNA"/>
</dbReference>
<keyword evidence="2" id="KW-1185">Reference proteome</keyword>
<dbReference type="Proteomes" id="UP000828390">
    <property type="component" value="Unassembled WGS sequence"/>
</dbReference>
<reference evidence="1" key="2">
    <citation type="submission" date="2020-11" db="EMBL/GenBank/DDBJ databases">
        <authorList>
            <person name="McCartney M.A."/>
            <person name="Auch B."/>
            <person name="Kono T."/>
            <person name="Mallez S."/>
            <person name="Becker A."/>
            <person name="Gohl D.M."/>
            <person name="Silverstein K.A.T."/>
            <person name="Koren S."/>
            <person name="Bechman K.B."/>
            <person name="Herman A."/>
            <person name="Abrahante J.E."/>
            <person name="Garbe J."/>
        </authorList>
    </citation>
    <scope>NUCLEOTIDE SEQUENCE</scope>
    <source>
        <strain evidence="1">Duluth1</strain>
        <tissue evidence="1">Whole animal</tissue>
    </source>
</reference>
<accession>A0A9D4IW74</accession>